<evidence type="ECO:0000313" key="4">
    <source>
        <dbReference type="EMBL" id="KAJ8268738.1"/>
    </source>
</evidence>
<dbReference type="GO" id="GO:0004706">
    <property type="term" value="F:JUN kinase kinase kinase activity"/>
    <property type="evidence" value="ECO:0007669"/>
    <property type="project" value="TreeGrafter"/>
</dbReference>
<dbReference type="GO" id="GO:0005524">
    <property type="term" value="F:ATP binding"/>
    <property type="evidence" value="ECO:0007669"/>
    <property type="project" value="UniProtKB-UniRule"/>
</dbReference>
<keyword evidence="1" id="KW-0067">ATP-binding</keyword>
<organism evidence="4 5">
    <name type="scientific">Conger conger</name>
    <name type="common">Conger eel</name>
    <name type="synonym">Muraena conger</name>
    <dbReference type="NCBI Taxonomy" id="82655"/>
    <lineage>
        <taxon>Eukaryota</taxon>
        <taxon>Metazoa</taxon>
        <taxon>Chordata</taxon>
        <taxon>Craniata</taxon>
        <taxon>Vertebrata</taxon>
        <taxon>Euteleostomi</taxon>
        <taxon>Actinopterygii</taxon>
        <taxon>Neopterygii</taxon>
        <taxon>Teleostei</taxon>
        <taxon>Anguilliformes</taxon>
        <taxon>Congridae</taxon>
        <taxon>Conger</taxon>
    </lineage>
</organism>
<accession>A0A9Q1DFB8</accession>
<dbReference type="InterPro" id="IPR000719">
    <property type="entry name" value="Prot_kinase_dom"/>
</dbReference>
<dbReference type="InterPro" id="IPR051681">
    <property type="entry name" value="Ser/Thr_Kinases-Pseudokinases"/>
</dbReference>
<feature type="region of interest" description="Disordered" evidence="2">
    <location>
        <begin position="407"/>
        <end position="437"/>
    </location>
</feature>
<comment type="caution">
    <text evidence="4">The sequence shown here is derived from an EMBL/GenBank/DDBJ whole genome shotgun (WGS) entry which is preliminary data.</text>
</comment>
<gene>
    <name evidence="4" type="ORF">COCON_G00113450</name>
</gene>
<protein>
    <recommendedName>
        <fullName evidence="3">Protein kinase domain-containing protein</fullName>
    </recommendedName>
</protein>
<evidence type="ECO:0000313" key="5">
    <source>
        <dbReference type="Proteomes" id="UP001152803"/>
    </source>
</evidence>
<dbReference type="InterPro" id="IPR011009">
    <property type="entry name" value="Kinase-like_dom_sf"/>
</dbReference>
<proteinExistence type="predicted"/>
<keyword evidence="5" id="KW-1185">Reference proteome</keyword>
<keyword evidence="1" id="KW-0547">Nucleotide-binding</keyword>
<dbReference type="InterPro" id="IPR017441">
    <property type="entry name" value="Protein_kinase_ATP_BS"/>
</dbReference>
<evidence type="ECO:0000259" key="3">
    <source>
        <dbReference type="PROSITE" id="PS50011"/>
    </source>
</evidence>
<dbReference type="OrthoDB" id="4062651at2759"/>
<dbReference type="PANTHER" id="PTHR44329:SF297">
    <property type="entry name" value="RECEPTOR-INTERACTING SERINE_THREONINE-PROTEIN KINASE 3"/>
    <property type="match status" value="1"/>
</dbReference>
<dbReference type="PROSITE" id="PS00107">
    <property type="entry name" value="PROTEIN_KINASE_ATP"/>
    <property type="match status" value="1"/>
</dbReference>
<evidence type="ECO:0000256" key="1">
    <source>
        <dbReference type="PROSITE-ProRule" id="PRU10141"/>
    </source>
</evidence>
<dbReference type="Proteomes" id="UP001152803">
    <property type="component" value="Unassembled WGS sequence"/>
</dbReference>
<evidence type="ECO:0000256" key="2">
    <source>
        <dbReference type="SAM" id="MobiDB-lite"/>
    </source>
</evidence>
<dbReference type="EMBL" id="JAFJMO010000008">
    <property type="protein sequence ID" value="KAJ8268738.1"/>
    <property type="molecule type" value="Genomic_DNA"/>
</dbReference>
<dbReference type="InterPro" id="IPR001245">
    <property type="entry name" value="Ser-Thr/Tyr_kinase_cat_dom"/>
</dbReference>
<dbReference type="PANTHER" id="PTHR44329">
    <property type="entry name" value="SERINE/THREONINE-PROTEIN KINASE TNNI3K-RELATED"/>
    <property type="match status" value="1"/>
</dbReference>
<dbReference type="SUPFAM" id="SSF56112">
    <property type="entry name" value="Protein kinase-like (PK-like)"/>
    <property type="match status" value="1"/>
</dbReference>
<dbReference type="PROSITE" id="PS50011">
    <property type="entry name" value="PROTEIN_KINASE_DOM"/>
    <property type="match status" value="1"/>
</dbReference>
<feature type="binding site" evidence="1">
    <location>
        <position position="41"/>
    </location>
    <ligand>
        <name>ATP</name>
        <dbReference type="ChEBI" id="CHEBI:30616"/>
    </ligand>
</feature>
<dbReference type="AlphaFoldDB" id="A0A9Q1DFB8"/>
<name>A0A9Q1DFB8_CONCO</name>
<dbReference type="Gene3D" id="1.10.510.10">
    <property type="entry name" value="Transferase(Phosphotransferase) domain 1"/>
    <property type="match status" value="1"/>
</dbReference>
<dbReference type="Pfam" id="PF07714">
    <property type="entry name" value="PK_Tyr_Ser-Thr"/>
    <property type="match status" value="1"/>
</dbReference>
<reference evidence="4" key="1">
    <citation type="journal article" date="2023" name="Science">
        <title>Genome structures resolve the early diversification of teleost fishes.</title>
        <authorList>
            <person name="Parey E."/>
            <person name="Louis A."/>
            <person name="Montfort J."/>
            <person name="Bouchez O."/>
            <person name="Roques C."/>
            <person name="Iampietro C."/>
            <person name="Lluch J."/>
            <person name="Castinel A."/>
            <person name="Donnadieu C."/>
            <person name="Desvignes T."/>
            <person name="Floi Bucao C."/>
            <person name="Jouanno E."/>
            <person name="Wen M."/>
            <person name="Mejri S."/>
            <person name="Dirks R."/>
            <person name="Jansen H."/>
            <person name="Henkel C."/>
            <person name="Chen W.J."/>
            <person name="Zahm M."/>
            <person name="Cabau C."/>
            <person name="Klopp C."/>
            <person name="Thompson A.W."/>
            <person name="Robinson-Rechavi M."/>
            <person name="Braasch I."/>
            <person name="Lecointre G."/>
            <person name="Bobe J."/>
            <person name="Postlethwait J.H."/>
            <person name="Berthelot C."/>
            <person name="Roest Crollius H."/>
            <person name="Guiguen Y."/>
        </authorList>
    </citation>
    <scope>NUCLEOTIDE SEQUENCE</scope>
    <source>
        <strain evidence="4">Concon-B</strain>
    </source>
</reference>
<feature type="domain" description="Protein kinase" evidence="3">
    <location>
        <begin position="12"/>
        <end position="293"/>
    </location>
</feature>
<sequence>MQHFGLVEDCKLQDWSVIGSGGFGQIYKAKHKDLGMEVAIKLLHYNDGSSASLQKEAECMQQGGSLYVVRVFGVYRGVPPGRRLSSQMGLVMELMERGSVESLLKRLRGPPPWPLAFRLAHQVALGMNFLHKLSPPLLHLDLKPNNVPGCWTTALVSKGESQASKITDFGLARLMRSISSVGGREEDGGTLPYMPPEAFTSDRAYKATPASDSYSYAILLWSIITGREPYGDVWSCRIRFRVPEGDRPSLEGVNRAAVQGLGEIIDLMERCWDPSPQKRPSFHDCFPVTEKVFQLHSHGINDAIHQVSKALDEEPEISSSCSRIEALRISPTPIPKGATPHQPMRMMSADPSLPSANQNLLAATPSQKALGTGPCCQQTQVMCSKGDVSIHISSANGVMVGSHNTMTITTGHRPRRRNPTAPARVSLPAQQPAKPFQ</sequence>
<dbReference type="SMART" id="SM00220">
    <property type="entry name" value="S_TKc"/>
    <property type="match status" value="1"/>
</dbReference>